<dbReference type="PDBsum" id="4H6V"/>
<dbReference type="PRINTS" id="PR00723">
    <property type="entry name" value="SUBTILISIN"/>
</dbReference>
<protein>
    <submittedName>
        <fullName evidence="10">Subtilisin-like protein</fullName>
    </submittedName>
</protein>
<feature type="region of interest" description="Disordered" evidence="6">
    <location>
        <begin position="336"/>
        <end position="370"/>
    </location>
</feature>
<feature type="disulfide bond" evidence="11 12">
    <location>
        <begin position="258"/>
        <end position="269"/>
    </location>
</feature>
<evidence type="ECO:0000256" key="2">
    <source>
        <dbReference type="ARBA" id="ARBA00022670"/>
    </source>
</evidence>
<dbReference type="AlphaFoldDB" id="Q52QI9"/>
<dbReference type="SMR" id="Q52QI9"/>
<dbReference type="PDB" id="3ZXY">
    <property type="method" value="X-ray"/>
    <property type="resolution" value="1.58 A"/>
    <property type="chains" value="A=10-289"/>
</dbReference>
<reference evidence="13" key="2">
    <citation type="journal article" date="2012" name="Chem. Biol.">
        <title>Structures of cyanobactin maturation enzymes define a family of transamidating proteases.</title>
        <authorList>
            <person name="Agarwal V."/>
            <person name="Pierce E."/>
            <person name="McIntosh J."/>
            <person name="Schmidt E.W."/>
            <person name="Nair S.K."/>
        </authorList>
    </citation>
    <scope>X-RAY CRYSTALLOGRAPHY (1.70 ANGSTROMS) OF 1-303</scope>
    <scope>DISULFIDE BONDS</scope>
</reference>
<evidence type="ECO:0000256" key="6">
    <source>
        <dbReference type="SAM" id="MobiDB-lite"/>
    </source>
</evidence>
<dbReference type="PDBsum" id="3ZXY"/>
<reference evidence="10" key="1">
    <citation type="journal article" date="2005" name="Proc. Natl. Acad. Sci. U.S.A.">
        <title>Patellamide A and C biosynthesis by a microcin-like pathway in Prochloron didemni, the cyanobacterial symbiont of Lissoclinum patella.</title>
        <authorList>
            <person name="Schmidt E.W."/>
            <person name="Nelson J.T."/>
            <person name="Rasko D.A."/>
            <person name="Sudek S."/>
            <person name="Eisen J.A."/>
            <person name="Haygood M.G."/>
            <person name="Ravel J."/>
        </authorList>
    </citation>
    <scope>NUCLEOTIDE SEQUENCE</scope>
    <source>
        <strain evidence="10">Reef</strain>
    </source>
</reference>
<sequence length="702" mass="74899">MNRDILRTLSLKGDHNIRVAILDGPVDIAHPCFQGADLTVLPTLAPTAARSDGFMSAHGTHVASIIFGQPETSVPGIAPQCRGLIVPIFSDDRRRITQLDLARGIERAVNAGAHIINISGGELTDFGEADGWLENAVSLCRQNNVLLVAAAGNNGCDCLHVPAALPAVLAVGAMDDHGHPLDFSNWGSTYEQQGILAPGEDILGAKPGGGTERLSGTSFATPIVSGVAALLLSEQVRRGETPDPQKVRQLLLQSALPCDDDAPEQARRCLAGRLNVSGAFTLLKGGNMSEELATASFPSVEASCGCNGGLVAAEPTTNSGSMPALSVSSFAGASPATMEAAGPLDEPQPLPSPAQPLTQMPAQPLPSPAQPLTQMPAQPLPFPAQPLTQMPAQPLTQMPAPTQTLSMTTNQVTPSQAPSELANSQFAYVLGTLGYDFGTEARRDTFKQLMPPFDFAGNMVPANPYDARQMVDYLGNNISEARSLIWTVNIELTPVYAIDPTGPFASSTYHALQELLSGQIQAEDNEEYVERVSIPGVLTNRSVKLFSGQVVPVVEPQSTRGLYGWKVNGLVNAALEAVRAEGGDAGEARIRQTLDGFLNRIYYDLRNLGTTSQDRALNFAVTNAFQAAQTFSQSVAAGMELDSVTVEKSPFCRLDSDCWDIKLKFFDPENNRRAKKIYRFTIDVSDLVPVTMGEVRSWSSSY</sequence>
<organism evidence="10">
    <name type="scientific">Prochloron didemni</name>
    <dbReference type="NCBI Taxonomy" id="1216"/>
    <lineage>
        <taxon>Bacteria</taxon>
        <taxon>Bacillati</taxon>
        <taxon>Cyanobacteriota</taxon>
        <taxon>Cyanophyceae</taxon>
        <taxon>Oscillatoriophycideae</taxon>
        <taxon>Chroococcales</taxon>
        <taxon>Prochloraceae</taxon>
        <taxon>Prochloron</taxon>
    </lineage>
</organism>
<evidence type="ECO:0000256" key="1">
    <source>
        <dbReference type="ARBA" id="ARBA00011073"/>
    </source>
</evidence>
<dbReference type="InterPro" id="IPR034056">
    <property type="entry name" value="Pep_S8_PatG/PatA-like"/>
</dbReference>
<evidence type="ECO:0000313" key="10">
    <source>
        <dbReference type="EMBL" id="AAY21150.1"/>
    </source>
</evidence>
<dbReference type="PDB" id="4H6V">
    <property type="method" value="X-ray"/>
    <property type="resolution" value="1.70 A"/>
    <property type="chains" value="A=1-303"/>
</dbReference>
<keyword evidence="3 5" id="KW-0378">Hydrolase</keyword>
<comment type="similarity">
    <text evidence="1 5">Belongs to the peptidase S8 family.</text>
</comment>
<dbReference type="MEROPS" id="S08.156"/>
<dbReference type="EMBL" id="AY986476">
    <property type="protein sequence ID" value="AAY21150.1"/>
    <property type="molecule type" value="Genomic_DNA"/>
</dbReference>
<feature type="active site" description="Charge relay system" evidence="5">
    <location>
        <position position="218"/>
    </location>
</feature>
<dbReference type="PROSITE" id="PS00138">
    <property type="entry name" value="SUBTILASE_SER"/>
    <property type="match status" value="1"/>
</dbReference>
<feature type="active site" description="Charge relay system" evidence="5">
    <location>
        <position position="58"/>
    </location>
</feature>
<feature type="disulfide bond" evidence="11 12">
    <location>
        <begin position="156"/>
        <end position="158"/>
    </location>
</feature>
<evidence type="ECO:0000256" key="3">
    <source>
        <dbReference type="ARBA" id="ARBA00022801"/>
    </source>
</evidence>
<keyword evidence="4 5" id="KW-0720">Serine protease</keyword>
<feature type="active site" description="Charge relay system" evidence="5">
    <location>
        <position position="23"/>
    </location>
</feature>
<dbReference type="Pfam" id="PF18065">
    <property type="entry name" value="PatG_C"/>
    <property type="match status" value="1"/>
</dbReference>
<dbReference type="InterPro" id="IPR023828">
    <property type="entry name" value="Peptidase_S8_Ser-AS"/>
</dbReference>
<evidence type="ECO:0007829" key="13">
    <source>
        <dbReference type="PDB" id="4H6V"/>
    </source>
</evidence>
<accession>Q52QI9</accession>
<reference evidence="11 12" key="3">
    <citation type="journal article" date="2012" name="ChemBioChem">
        <title>The discovery of new cyanobactins from Cyanothece PCC 7425 defines a new signature for processing of patellamides.</title>
        <authorList>
            <person name="Houssen W.E."/>
            <person name="Koehnke J."/>
            <person name="Zollman D."/>
            <person name="Vendome J."/>
            <person name="Raab A."/>
            <person name="Smith M.C."/>
            <person name="Naismith J.H."/>
            <person name="Jaspars M."/>
        </authorList>
    </citation>
    <scope>X-RAY CRYSTALLOGRAPHY (1.58 ANGSTROMS) OF 10-289</scope>
    <scope>DISULFIDE BONDS</scope>
</reference>
<dbReference type="PANTHER" id="PTHR43806">
    <property type="entry name" value="PEPTIDASE S8"/>
    <property type="match status" value="1"/>
</dbReference>
<keyword evidence="11 12" id="KW-0002">3D-structure</keyword>
<dbReference type="InterPro" id="IPR040636">
    <property type="entry name" value="PatG_C"/>
</dbReference>
<dbReference type="Gene3D" id="3.40.50.200">
    <property type="entry name" value="Peptidase S8/S53 domain"/>
    <property type="match status" value="1"/>
</dbReference>
<dbReference type="CDD" id="cd07476">
    <property type="entry name" value="Peptidases_S8_thiazoline_oxidase_subtilisin-like_protease"/>
    <property type="match status" value="1"/>
</dbReference>
<dbReference type="GO" id="GO:0004252">
    <property type="term" value="F:serine-type endopeptidase activity"/>
    <property type="evidence" value="ECO:0007669"/>
    <property type="project" value="UniProtKB-UniRule"/>
</dbReference>
<dbReference type="PDB" id="3ZXX">
    <property type="method" value="X-ray"/>
    <property type="resolution" value="1.95 A"/>
    <property type="chains" value="A=2-295"/>
</dbReference>
<dbReference type="GO" id="GO:0005615">
    <property type="term" value="C:extracellular space"/>
    <property type="evidence" value="ECO:0007669"/>
    <property type="project" value="TreeGrafter"/>
</dbReference>
<dbReference type="Pfam" id="PF00082">
    <property type="entry name" value="Peptidase_S8"/>
    <property type="match status" value="1"/>
</dbReference>
<dbReference type="Pfam" id="PF18047">
    <property type="entry name" value="PatG_D"/>
    <property type="match status" value="1"/>
</dbReference>
<dbReference type="InterPro" id="IPR040483">
    <property type="entry name" value="PatG_dom"/>
</dbReference>
<evidence type="ECO:0000259" key="7">
    <source>
        <dbReference type="Pfam" id="PF00082"/>
    </source>
</evidence>
<feature type="domain" description="Peptidase S8/S53" evidence="7">
    <location>
        <begin position="15"/>
        <end position="260"/>
    </location>
</feature>
<dbReference type="GO" id="GO:0006508">
    <property type="term" value="P:proteolysis"/>
    <property type="evidence" value="ECO:0007669"/>
    <property type="project" value="UniProtKB-KW"/>
</dbReference>
<gene>
    <name evidence="10" type="primary">patA</name>
</gene>
<dbReference type="InterPro" id="IPR036852">
    <property type="entry name" value="Peptidase_S8/S53_dom_sf"/>
</dbReference>
<dbReference type="PROSITE" id="PS51892">
    <property type="entry name" value="SUBTILASE"/>
    <property type="match status" value="1"/>
</dbReference>
<feature type="domain" description="PatG C-terminal" evidence="9">
    <location>
        <begin position="587"/>
        <end position="698"/>
    </location>
</feature>
<dbReference type="InterPro" id="IPR050131">
    <property type="entry name" value="Peptidase_S8_subtilisin-like"/>
</dbReference>
<evidence type="ECO:0007829" key="11">
    <source>
        <dbReference type="PDB" id="3ZXX"/>
    </source>
</evidence>
<dbReference type="EvolutionaryTrace" id="Q52QI9"/>
<name>Q52QI9_PRODI</name>
<feature type="domain" description="PatG" evidence="8">
    <location>
        <begin position="426"/>
        <end position="538"/>
    </location>
</feature>
<dbReference type="InterPro" id="IPR023830">
    <property type="entry name" value="Peptidase_S8A_PatG"/>
</dbReference>
<evidence type="ECO:0000259" key="8">
    <source>
        <dbReference type="Pfam" id="PF18047"/>
    </source>
</evidence>
<evidence type="ECO:0000259" key="9">
    <source>
        <dbReference type="Pfam" id="PF18065"/>
    </source>
</evidence>
<dbReference type="PDBsum" id="3ZXX"/>
<dbReference type="PANTHER" id="PTHR43806:SF11">
    <property type="entry name" value="CEREVISIN-RELATED"/>
    <property type="match status" value="1"/>
</dbReference>
<evidence type="ECO:0007829" key="12">
    <source>
        <dbReference type="PDB" id="3ZXY"/>
    </source>
</evidence>
<dbReference type="InterPro" id="IPR015500">
    <property type="entry name" value="Peptidase_S8_subtilisin-rel"/>
</dbReference>
<dbReference type="InterPro" id="IPR000209">
    <property type="entry name" value="Peptidase_S8/S53_dom"/>
</dbReference>
<dbReference type="SUPFAM" id="SSF52743">
    <property type="entry name" value="Subtilisin-like"/>
    <property type="match status" value="1"/>
</dbReference>
<keyword evidence="2 5" id="KW-0645">Protease</keyword>
<evidence type="ECO:0000256" key="4">
    <source>
        <dbReference type="ARBA" id="ARBA00022825"/>
    </source>
</evidence>
<dbReference type="NCBIfam" id="TIGR03895">
    <property type="entry name" value="protease_PatA"/>
    <property type="match status" value="1"/>
</dbReference>
<proteinExistence type="evidence at protein level"/>
<evidence type="ECO:0000256" key="5">
    <source>
        <dbReference type="PROSITE-ProRule" id="PRU01240"/>
    </source>
</evidence>
<dbReference type="BioCyc" id="MetaCyc:MONOMER-21085"/>